<proteinExistence type="predicted"/>
<dbReference type="Proteomes" id="UP001633002">
    <property type="component" value="Unassembled WGS sequence"/>
</dbReference>
<dbReference type="EMBL" id="JBJQOH010000006">
    <property type="protein sequence ID" value="KAL3683477.1"/>
    <property type="molecule type" value="Genomic_DNA"/>
</dbReference>
<feature type="compositionally biased region" description="Polar residues" evidence="1">
    <location>
        <begin position="591"/>
        <end position="603"/>
    </location>
</feature>
<keyword evidence="3" id="KW-1185">Reference proteome</keyword>
<sequence>MILKQGEKEGKIRGLAITPTKSMLLQLFADDSGVSIQAEEDDFEELHNAIHLYERISGAKLNLQKSTVIPWGMTEVPEWLLRKGCKIAQKKEVIRYLGFPVGWDVTEEDQIDYVLCKVKKRLSYWGYRLLSFPGRVVVLKHILRAMPIYYLAGLNLQQKSLDELEKIGRIFLWGHNREGSTKIPMVAWKNLLIPRRDGGLDLTSFECMSEALKMKQVGRIFNNPNEEWVQAFGMLITSVKRSGADWREKEQWTTNEKLLLNYPIRIPGAPITSNLLKTWNKARKHLVIDLETRLPANLSVVKYCALATKQRWKTENEIRSIRKILKQNKIQTIREWKGRANLQRQNRGAEAEEESTWVLGRLLNSGPISLRTIDELEWKWKPNTKVYEGWELNTGTWKQLFQDMKDGSKTLNHKWQRNDNQRQWGLATKERVAKWRHDLGTCSRCNRAIETVNHLFLECPRAAAKWREWANHCSGADWRIEPTDNLVDLIDDIWKGRKTHKIALFTKVTWHIWLERNSDTYNSKELDIPFTVAIKMARDVLQAEAHIANPGSKSEETIKLALEEIARCIPESQQEDAVTANIESGTEEENCFTSARNTGNQSHESAERTREDTQSDPFSSTPIET</sequence>
<feature type="compositionally biased region" description="Polar residues" evidence="1">
    <location>
        <begin position="615"/>
        <end position="625"/>
    </location>
</feature>
<evidence type="ECO:0000256" key="1">
    <source>
        <dbReference type="SAM" id="MobiDB-lite"/>
    </source>
</evidence>
<dbReference type="PANTHER" id="PTHR33116:SF78">
    <property type="entry name" value="OS12G0587133 PROTEIN"/>
    <property type="match status" value="1"/>
</dbReference>
<protein>
    <recommendedName>
        <fullName evidence="4">Reverse transcriptase zinc-binding domain-containing protein</fullName>
    </recommendedName>
</protein>
<name>A0ABD3GW47_9MARC</name>
<dbReference type="PANTHER" id="PTHR33116">
    <property type="entry name" value="REVERSE TRANSCRIPTASE ZINC-BINDING DOMAIN-CONTAINING PROTEIN-RELATED-RELATED"/>
    <property type="match status" value="1"/>
</dbReference>
<feature type="region of interest" description="Disordered" evidence="1">
    <location>
        <begin position="580"/>
        <end position="625"/>
    </location>
</feature>
<reference evidence="2 3" key="1">
    <citation type="submission" date="2024-09" db="EMBL/GenBank/DDBJ databases">
        <title>Chromosome-scale assembly of Riccia sorocarpa.</title>
        <authorList>
            <person name="Paukszto L."/>
        </authorList>
    </citation>
    <scope>NUCLEOTIDE SEQUENCE [LARGE SCALE GENOMIC DNA]</scope>
    <source>
        <strain evidence="2">LP-2024</strain>
        <tissue evidence="2">Aerial parts of the thallus</tissue>
    </source>
</reference>
<comment type="caution">
    <text evidence="2">The sequence shown here is derived from an EMBL/GenBank/DDBJ whole genome shotgun (WGS) entry which is preliminary data.</text>
</comment>
<accession>A0ABD3GW47</accession>
<evidence type="ECO:0000313" key="2">
    <source>
        <dbReference type="EMBL" id="KAL3683477.1"/>
    </source>
</evidence>
<gene>
    <name evidence="2" type="ORF">R1sor_001499</name>
</gene>
<evidence type="ECO:0008006" key="4">
    <source>
        <dbReference type="Google" id="ProtNLM"/>
    </source>
</evidence>
<feature type="compositionally biased region" description="Basic and acidic residues" evidence="1">
    <location>
        <begin position="604"/>
        <end position="613"/>
    </location>
</feature>
<evidence type="ECO:0000313" key="3">
    <source>
        <dbReference type="Proteomes" id="UP001633002"/>
    </source>
</evidence>
<organism evidence="2 3">
    <name type="scientific">Riccia sorocarpa</name>
    <dbReference type="NCBI Taxonomy" id="122646"/>
    <lineage>
        <taxon>Eukaryota</taxon>
        <taxon>Viridiplantae</taxon>
        <taxon>Streptophyta</taxon>
        <taxon>Embryophyta</taxon>
        <taxon>Marchantiophyta</taxon>
        <taxon>Marchantiopsida</taxon>
        <taxon>Marchantiidae</taxon>
        <taxon>Marchantiales</taxon>
        <taxon>Ricciaceae</taxon>
        <taxon>Riccia</taxon>
    </lineage>
</organism>
<dbReference type="AlphaFoldDB" id="A0ABD3GW47"/>